<proteinExistence type="inferred from homology"/>
<dbReference type="SMART" id="SM01232">
    <property type="entry name" value="H2TH"/>
    <property type="match status" value="1"/>
</dbReference>
<name>A0A6H0SLL6_9MICC</name>
<evidence type="ECO:0000256" key="10">
    <source>
        <dbReference type="ARBA" id="ARBA00023239"/>
    </source>
</evidence>
<dbReference type="InterPro" id="IPR000214">
    <property type="entry name" value="Znf_DNA_glyclase/AP_lyase"/>
</dbReference>
<dbReference type="Pfam" id="PF01149">
    <property type="entry name" value="Fapy_DNA_glyco"/>
    <property type="match status" value="1"/>
</dbReference>
<reference evidence="16 17" key="1">
    <citation type="submission" date="2018-09" db="EMBL/GenBank/DDBJ databases">
        <title>Glutamicibacter mishrai S5-52T (LMG 29155T = KCTC 39846T).</title>
        <authorList>
            <person name="Das S.K."/>
        </authorList>
    </citation>
    <scope>NUCLEOTIDE SEQUENCE [LARGE SCALE GENOMIC DNA]</scope>
    <source>
        <strain evidence="16 17">S5-52</strain>
    </source>
</reference>
<dbReference type="Proteomes" id="UP000502331">
    <property type="component" value="Chromosome"/>
</dbReference>
<evidence type="ECO:0000256" key="1">
    <source>
        <dbReference type="ARBA" id="ARBA00009409"/>
    </source>
</evidence>
<dbReference type="PANTHER" id="PTHR42697:SF1">
    <property type="entry name" value="ENDONUCLEASE 8"/>
    <property type="match status" value="1"/>
</dbReference>
<dbReference type="CDD" id="cd08971">
    <property type="entry name" value="AcNei2_N"/>
    <property type="match status" value="1"/>
</dbReference>
<evidence type="ECO:0000256" key="13">
    <source>
        <dbReference type="PROSITE-ProRule" id="PRU00391"/>
    </source>
</evidence>
<dbReference type="EMBL" id="CP032549">
    <property type="protein sequence ID" value="QIV87461.1"/>
    <property type="molecule type" value="Genomic_DNA"/>
</dbReference>
<protein>
    <recommendedName>
        <fullName evidence="2">DNA-(apurinic or apyrimidinic site) lyase</fullName>
        <ecNumber evidence="2">4.2.99.18</ecNumber>
    </recommendedName>
</protein>
<dbReference type="GO" id="GO:0008270">
    <property type="term" value="F:zinc ion binding"/>
    <property type="evidence" value="ECO:0007669"/>
    <property type="project" value="UniProtKB-KW"/>
</dbReference>
<dbReference type="SUPFAM" id="SSF46946">
    <property type="entry name" value="S13-like H2TH domain"/>
    <property type="match status" value="1"/>
</dbReference>
<comment type="similarity">
    <text evidence="1">Belongs to the FPG family.</text>
</comment>
<dbReference type="Pfam" id="PF06831">
    <property type="entry name" value="H2TH"/>
    <property type="match status" value="1"/>
</dbReference>
<evidence type="ECO:0000256" key="6">
    <source>
        <dbReference type="ARBA" id="ARBA00022801"/>
    </source>
</evidence>
<accession>A0A6H0SLL6</accession>
<evidence type="ECO:0000256" key="12">
    <source>
        <dbReference type="ARBA" id="ARBA00023295"/>
    </source>
</evidence>
<dbReference type="GO" id="GO:0006284">
    <property type="term" value="P:base-excision repair"/>
    <property type="evidence" value="ECO:0007669"/>
    <property type="project" value="InterPro"/>
</dbReference>
<dbReference type="InterPro" id="IPR010979">
    <property type="entry name" value="Ribosomal_uS13-like_H2TH"/>
</dbReference>
<keyword evidence="8" id="KW-0238">DNA-binding</keyword>
<dbReference type="RefSeq" id="WP_172512113.1">
    <property type="nucleotide sequence ID" value="NZ_CP032549.1"/>
</dbReference>
<feature type="domain" description="Formamidopyrimidine-DNA glycosylase catalytic" evidence="15">
    <location>
        <begin position="2"/>
        <end position="140"/>
    </location>
</feature>
<keyword evidence="4" id="KW-0227">DNA damage</keyword>
<dbReference type="GO" id="GO:0003684">
    <property type="term" value="F:damaged DNA binding"/>
    <property type="evidence" value="ECO:0007669"/>
    <property type="project" value="InterPro"/>
</dbReference>
<keyword evidence="9" id="KW-0234">DNA repair</keyword>
<sequence length="274" mass="30324">MPEGDSVYRATARLHHALAGQSLLSSDFRVPALATTDLTSYAVHEVVPAGKHLLMRLKPPASVASEISAKPLTLHSHLLMEGRWDLYAPSERWKKPAHTARVVLKTAMVTAVGFDIAQVRLVPTEQESDLVGHLGPDLLGANWDPVLAADNLRHDPHQGIGQALLDQRIMAGVGNVYRSEILFLRRLHPLTEVGQIADLPTVVQIAHRLLDINKDRARRVTTGQERTREPLWVYGRAGKPCLRCGTRIELLKIPSTPEGAERDCYWCPHCQPAV</sequence>
<dbReference type="Gene3D" id="3.20.190.10">
    <property type="entry name" value="MutM-like, N-terminal"/>
    <property type="match status" value="1"/>
</dbReference>
<dbReference type="InterPro" id="IPR035937">
    <property type="entry name" value="FPG_N"/>
</dbReference>
<dbReference type="InterPro" id="IPR012319">
    <property type="entry name" value="FPG_cat"/>
</dbReference>
<dbReference type="Gene3D" id="1.10.8.50">
    <property type="match status" value="1"/>
</dbReference>
<keyword evidence="6" id="KW-0378">Hydrolase</keyword>
<dbReference type="SMART" id="SM00898">
    <property type="entry name" value="Fapy_DNA_glyco"/>
    <property type="match status" value="1"/>
</dbReference>
<dbReference type="GO" id="GO:0000703">
    <property type="term" value="F:oxidized pyrimidine nucleobase lesion DNA N-glycosylase activity"/>
    <property type="evidence" value="ECO:0007669"/>
    <property type="project" value="TreeGrafter"/>
</dbReference>
<evidence type="ECO:0000256" key="2">
    <source>
        <dbReference type="ARBA" id="ARBA00012720"/>
    </source>
</evidence>
<evidence type="ECO:0000256" key="3">
    <source>
        <dbReference type="ARBA" id="ARBA00022723"/>
    </source>
</evidence>
<dbReference type="GO" id="GO:0140078">
    <property type="term" value="F:class I DNA-(apurinic or apyrimidinic site) endonuclease activity"/>
    <property type="evidence" value="ECO:0007669"/>
    <property type="project" value="UniProtKB-EC"/>
</dbReference>
<evidence type="ECO:0000259" key="15">
    <source>
        <dbReference type="PROSITE" id="PS51068"/>
    </source>
</evidence>
<evidence type="ECO:0000256" key="11">
    <source>
        <dbReference type="ARBA" id="ARBA00023268"/>
    </source>
</evidence>
<keyword evidence="12" id="KW-0326">Glycosidase</keyword>
<dbReference type="PROSITE" id="PS51066">
    <property type="entry name" value="ZF_FPG_2"/>
    <property type="match status" value="1"/>
</dbReference>
<dbReference type="SUPFAM" id="SSF57716">
    <property type="entry name" value="Glucocorticoid receptor-like (DNA-binding domain)"/>
    <property type="match status" value="1"/>
</dbReference>
<keyword evidence="7" id="KW-0862">Zinc</keyword>
<evidence type="ECO:0000256" key="9">
    <source>
        <dbReference type="ARBA" id="ARBA00023204"/>
    </source>
</evidence>
<keyword evidence="3" id="KW-0479">Metal-binding</keyword>
<dbReference type="InterPro" id="IPR015886">
    <property type="entry name" value="H2TH_FPG"/>
</dbReference>
<dbReference type="PANTHER" id="PTHR42697">
    <property type="entry name" value="ENDONUCLEASE 8"/>
    <property type="match status" value="1"/>
</dbReference>
<evidence type="ECO:0000259" key="14">
    <source>
        <dbReference type="PROSITE" id="PS51066"/>
    </source>
</evidence>
<evidence type="ECO:0000256" key="7">
    <source>
        <dbReference type="ARBA" id="ARBA00022833"/>
    </source>
</evidence>
<dbReference type="AlphaFoldDB" id="A0A6H0SLL6"/>
<dbReference type="EC" id="4.2.99.18" evidence="2"/>
<evidence type="ECO:0000256" key="4">
    <source>
        <dbReference type="ARBA" id="ARBA00022763"/>
    </source>
</evidence>
<keyword evidence="10" id="KW-0456">Lyase</keyword>
<evidence type="ECO:0000313" key="17">
    <source>
        <dbReference type="Proteomes" id="UP000502331"/>
    </source>
</evidence>
<gene>
    <name evidence="16" type="ORF">D3791_10225</name>
</gene>
<evidence type="ECO:0000313" key="16">
    <source>
        <dbReference type="EMBL" id="QIV87461.1"/>
    </source>
</evidence>
<dbReference type="PROSITE" id="PS51068">
    <property type="entry name" value="FPG_CAT"/>
    <property type="match status" value="1"/>
</dbReference>
<evidence type="ECO:0000256" key="5">
    <source>
        <dbReference type="ARBA" id="ARBA00022771"/>
    </source>
</evidence>
<keyword evidence="17" id="KW-1185">Reference proteome</keyword>
<dbReference type="SUPFAM" id="SSF81624">
    <property type="entry name" value="N-terminal domain of MutM-like DNA repair proteins"/>
    <property type="match status" value="1"/>
</dbReference>
<organism evidence="16 17">
    <name type="scientific">Glutamicibacter mishrai</name>
    <dbReference type="NCBI Taxonomy" id="1775880"/>
    <lineage>
        <taxon>Bacteria</taxon>
        <taxon>Bacillati</taxon>
        <taxon>Actinomycetota</taxon>
        <taxon>Actinomycetes</taxon>
        <taxon>Micrococcales</taxon>
        <taxon>Micrococcaceae</taxon>
        <taxon>Glutamicibacter</taxon>
    </lineage>
</organism>
<feature type="domain" description="FPG-type" evidence="14">
    <location>
        <begin position="232"/>
        <end position="272"/>
    </location>
</feature>
<dbReference type="InterPro" id="IPR044090">
    <property type="entry name" value="Nei2_N"/>
</dbReference>
<keyword evidence="5 13" id="KW-0863">Zinc-finger</keyword>
<keyword evidence="11" id="KW-0511">Multifunctional enzyme</keyword>
<evidence type="ECO:0000256" key="8">
    <source>
        <dbReference type="ARBA" id="ARBA00023125"/>
    </source>
</evidence>